<protein>
    <submittedName>
        <fullName evidence="5">Outer dynein arm-docking complex subunit 3</fullName>
    </submittedName>
</protein>
<dbReference type="PANTHER" id="PTHR23048:SF0">
    <property type="entry name" value="CALMODULIN LIKE 3"/>
    <property type="match status" value="1"/>
</dbReference>
<evidence type="ECO:0000313" key="5">
    <source>
        <dbReference type="EMBL" id="KOO34759.1"/>
    </source>
</evidence>
<keyword evidence="2" id="KW-0106">Calcium</keyword>
<feature type="domain" description="EF-hand" evidence="4">
    <location>
        <begin position="16"/>
        <end position="51"/>
    </location>
</feature>
<dbReference type="AlphaFoldDB" id="A0A0M0K7H5"/>
<dbReference type="PANTHER" id="PTHR23048">
    <property type="entry name" value="MYOSIN LIGHT CHAIN 1, 3"/>
    <property type="match status" value="1"/>
</dbReference>
<sequence>MATTREDQRREHNEAKELESLRRVFEQVDKNKDGKIDFKELDEQLVKLDYRAKRVEVEDMIWEVDEDCDHMVSWEEFKLMFHRCRSDKTGLEPRKLFNVVEFMMHDKDSSGTIDMDECMEILFRRFGKDQLEERTNEFFKHDTDGDNAISFAEFQRQMMAIRPRKRDKAGGKGTGQSSVTSLSSGKGR</sequence>
<dbReference type="PROSITE" id="PS50222">
    <property type="entry name" value="EF_HAND_2"/>
    <property type="match status" value="3"/>
</dbReference>
<dbReference type="InterPro" id="IPR011992">
    <property type="entry name" value="EF-hand-dom_pair"/>
</dbReference>
<accession>A0A0M0K7H5</accession>
<dbReference type="EMBL" id="JWZX01001104">
    <property type="protein sequence ID" value="KOO34759.1"/>
    <property type="molecule type" value="Genomic_DNA"/>
</dbReference>
<reference evidence="6" key="1">
    <citation type="journal article" date="2015" name="PLoS Genet.">
        <title>Genome Sequence and Transcriptome Analyses of Chrysochromulina tobin: Metabolic Tools for Enhanced Algal Fitness in the Prominent Order Prymnesiales (Haptophyceae).</title>
        <authorList>
            <person name="Hovde B.T."/>
            <person name="Deodato C.R."/>
            <person name="Hunsperger H.M."/>
            <person name="Ryken S.A."/>
            <person name="Yost W."/>
            <person name="Jha R.K."/>
            <person name="Patterson J."/>
            <person name="Monnat R.J. Jr."/>
            <person name="Barlow S.B."/>
            <person name="Starkenburg S.R."/>
            <person name="Cattolico R.A."/>
        </authorList>
    </citation>
    <scope>NUCLEOTIDE SEQUENCE</scope>
    <source>
        <strain evidence="6">CCMP291</strain>
    </source>
</reference>
<dbReference type="CDD" id="cd00051">
    <property type="entry name" value="EFh"/>
    <property type="match status" value="1"/>
</dbReference>
<dbReference type="InterPro" id="IPR002048">
    <property type="entry name" value="EF_hand_dom"/>
</dbReference>
<feature type="compositionally biased region" description="Polar residues" evidence="3">
    <location>
        <begin position="175"/>
        <end position="188"/>
    </location>
</feature>
<dbReference type="InterPro" id="IPR018247">
    <property type="entry name" value="EF_Hand_1_Ca_BS"/>
</dbReference>
<evidence type="ECO:0000256" key="1">
    <source>
        <dbReference type="ARBA" id="ARBA00022737"/>
    </source>
</evidence>
<name>A0A0M0K7H5_9EUKA</name>
<proteinExistence type="predicted"/>
<evidence type="ECO:0000313" key="6">
    <source>
        <dbReference type="Proteomes" id="UP000037460"/>
    </source>
</evidence>
<gene>
    <name evidence="5" type="ORF">Ctob_015283</name>
</gene>
<keyword evidence="6" id="KW-1185">Reference proteome</keyword>
<dbReference type="GO" id="GO:0016460">
    <property type="term" value="C:myosin II complex"/>
    <property type="evidence" value="ECO:0007669"/>
    <property type="project" value="TreeGrafter"/>
</dbReference>
<feature type="domain" description="EF-hand" evidence="4">
    <location>
        <begin position="52"/>
        <end position="87"/>
    </location>
</feature>
<dbReference type="GO" id="GO:0005509">
    <property type="term" value="F:calcium ion binding"/>
    <property type="evidence" value="ECO:0007669"/>
    <property type="project" value="InterPro"/>
</dbReference>
<organism evidence="5 6">
    <name type="scientific">Chrysochromulina tobinii</name>
    <dbReference type="NCBI Taxonomy" id="1460289"/>
    <lineage>
        <taxon>Eukaryota</taxon>
        <taxon>Haptista</taxon>
        <taxon>Haptophyta</taxon>
        <taxon>Prymnesiophyceae</taxon>
        <taxon>Prymnesiales</taxon>
        <taxon>Chrysochromulinaceae</taxon>
        <taxon>Chrysochromulina</taxon>
    </lineage>
</organism>
<dbReference type="SMART" id="SM00054">
    <property type="entry name" value="EFh"/>
    <property type="match status" value="4"/>
</dbReference>
<feature type="region of interest" description="Disordered" evidence="3">
    <location>
        <begin position="162"/>
        <end position="188"/>
    </location>
</feature>
<dbReference type="Gene3D" id="1.10.238.10">
    <property type="entry name" value="EF-hand"/>
    <property type="match status" value="2"/>
</dbReference>
<keyword evidence="1" id="KW-0677">Repeat</keyword>
<dbReference type="SUPFAM" id="SSF47473">
    <property type="entry name" value="EF-hand"/>
    <property type="match status" value="1"/>
</dbReference>
<evidence type="ECO:0000256" key="3">
    <source>
        <dbReference type="SAM" id="MobiDB-lite"/>
    </source>
</evidence>
<comment type="caution">
    <text evidence="5">The sequence shown here is derived from an EMBL/GenBank/DDBJ whole genome shotgun (WGS) entry which is preliminary data.</text>
</comment>
<dbReference type="PROSITE" id="PS00018">
    <property type="entry name" value="EF_HAND_1"/>
    <property type="match status" value="3"/>
</dbReference>
<dbReference type="InterPro" id="IPR050230">
    <property type="entry name" value="CALM/Myosin/TropC-like"/>
</dbReference>
<evidence type="ECO:0000256" key="2">
    <source>
        <dbReference type="ARBA" id="ARBA00022837"/>
    </source>
</evidence>
<dbReference type="OrthoDB" id="26525at2759"/>
<feature type="domain" description="EF-hand" evidence="4">
    <location>
        <begin position="129"/>
        <end position="164"/>
    </location>
</feature>
<dbReference type="Proteomes" id="UP000037460">
    <property type="component" value="Unassembled WGS sequence"/>
</dbReference>
<dbReference type="Pfam" id="PF13499">
    <property type="entry name" value="EF-hand_7"/>
    <property type="match status" value="2"/>
</dbReference>
<evidence type="ECO:0000259" key="4">
    <source>
        <dbReference type="PROSITE" id="PS50222"/>
    </source>
</evidence>